<protein>
    <submittedName>
        <fullName evidence="3">Uncharacterized protein</fullName>
    </submittedName>
</protein>
<sequence>MRAQKQQQKQISNSLSKRRGKGPKTAGEKCCLFLIMITPIILVLSFIYVAGIYKEMTLDSSEPVTAGQLGHVIADKLEHRLEQQKKRLGGPTGGEEKQLHINEVKRGDDDEEANSNVKEFSDMQTARTSEDQKDETNEEEDNNKKEVLVLATSIGDIRITLRSDLSKGSVDYLIKLAEEGCERCKLYRAEPRGILQGIMANKAIKTNTEKGSCPPDVQDVAVGDCPSWDKNCGCHGPIMTRGSVGWAAGQAGGPDFFIDNYKQPAKFWGTQHTNFGKIEDDASFAVIEHIFDLPTKKQGLTFLVDEIHFQLRLE</sequence>
<name>A0AAD2FIJ3_9STRA</name>
<proteinExistence type="predicted"/>
<dbReference type="SUPFAM" id="SSF50891">
    <property type="entry name" value="Cyclophilin-like"/>
    <property type="match status" value="1"/>
</dbReference>
<accession>A0AAD2FIJ3</accession>
<organism evidence="3 4">
    <name type="scientific">Cylindrotheca closterium</name>
    <dbReference type="NCBI Taxonomy" id="2856"/>
    <lineage>
        <taxon>Eukaryota</taxon>
        <taxon>Sar</taxon>
        <taxon>Stramenopiles</taxon>
        <taxon>Ochrophyta</taxon>
        <taxon>Bacillariophyta</taxon>
        <taxon>Bacillariophyceae</taxon>
        <taxon>Bacillariophycidae</taxon>
        <taxon>Bacillariales</taxon>
        <taxon>Bacillariaceae</taxon>
        <taxon>Cylindrotheca</taxon>
    </lineage>
</organism>
<keyword evidence="4" id="KW-1185">Reference proteome</keyword>
<evidence type="ECO:0000256" key="2">
    <source>
        <dbReference type="SAM" id="Phobius"/>
    </source>
</evidence>
<keyword evidence="2" id="KW-0472">Membrane</keyword>
<gene>
    <name evidence="3" type="ORF">CYCCA115_LOCUS3737</name>
</gene>
<evidence type="ECO:0000313" key="4">
    <source>
        <dbReference type="Proteomes" id="UP001295423"/>
    </source>
</evidence>
<feature type="compositionally biased region" description="Basic and acidic residues" evidence="1">
    <location>
        <begin position="94"/>
        <end position="108"/>
    </location>
</feature>
<reference evidence="3" key="1">
    <citation type="submission" date="2023-08" db="EMBL/GenBank/DDBJ databases">
        <authorList>
            <person name="Audoor S."/>
            <person name="Bilcke G."/>
        </authorList>
    </citation>
    <scope>NUCLEOTIDE SEQUENCE</scope>
</reference>
<evidence type="ECO:0000313" key="3">
    <source>
        <dbReference type="EMBL" id="CAJ1934397.1"/>
    </source>
</evidence>
<feature type="compositionally biased region" description="Polar residues" evidence="1">
    <location>
        <begin position="1"/>
        <end position="15"/>
    </location>
</feature>
<dbReference type="PANTHER" id="PTHR46873:SF1">
    <property type="entry name" value="EXPRESSED PROTEIN"/>
    <property type="match status" value="1"/>
</dbReference>
<dbReference type="AlphaFoldDB" id="A0AAD2FIJ3"/>
<feature type="transmembrane region" description="Helical" evidence="2">
    <location>
        <begin position="31"/>
        <end position="53"/>
    </location>
</feature>
<keyword evidence="2" id="KW-0812">Transmembrane</keyword>
<comment type="caution">
    <text evidence="3">The sequence shown here is derived from an EMBL/GenBank/DDBJ whole genome shotgun (WGS) entry which is preliminary data.</text>
</comment>
<dbReference type="EMBL" id="CAKOGP040000335">
    <property type="protein sequence ID" value="CAJ1934397.1"/>
    <property type="molecule type" value="Genomic_DNA"/>
</dbReference>
<dbReference type="InterPro" id="IPR029000">
    <property type="entry name" value="Cyclophilin-like_dom_sf"/>
</dbReference>
<feature type="region of interest" description="Disordered" evidence="1">
    <location>
        <begin position="86"/>
        <end position="144"/>
    </location>
</feature>
<dbReference type="Proteomes" id="UP001295423">
    <property type="component" value="Unassembled WGS sequence"/>
</dbReference>
<dbReference type="Gene3D" id="2.40.100.10">
    <property type="entry name" value="Cyclophilin-like"/>
    <property type="match status" value="1"/>
</dbReference>
<dbReference type="PANTHER" id="PTHR46873">
    <property type="entry name" value="EXPRESSED PROTEIN"/>
    <property type="match status" value="1"/>
</dbReference>
<keyword evidence="2" id="KW-1133">Transmembrane helix</keyword>
<feature type="compositionally biased region" description="Polar residues" evidence="1">
    <location>
        <begin position="114"/>
        <end position="127"/>
    </location>
</feature>
<feature type="region of interest" description="Disordered" evidence="1">
    <location>
        <begin position="1"/>
        <end position="25"/>
    </location>
</feature>
<evidence type="ECO:0000256" key="1">
    <source>
        <dbReference type="SAM" id="MobiDB-lite"/>
    </source>
</evidence>